<reference evidence="6" key="2">
    <citation type="journal article" date="2016" name="G3 (Bethesda)">
        <title>Genome Evolution in Three Species of Cactophilic Drosophila.</title>
        <authorList>
            <person name="Sanchez-Flores A."/>
            <person name="Penazola F."/>
            <person name="Carpinteyro-Ponce J."/>
            <person name="Nazario-Yepiz N."/>
            <person name="Abreu-Goodger C."/>
            <person name="Machado C.A."/>
            <person name="Markow T.A."/>
        </authorList>
    </citation>
    <scope>NUCLEOTIDE SEQUENCE [LARGE SCALE GENOMIC DNA]</scope>
</reference>
<dbReference type="Pfam" id="PF13851">
    <property type="entry name" value="GAS"/>
    <property type="match status" value="1"/>
</dbReference>
<reference evidence="7" key="3">
    <citation type="submission" date="2025-08" db="UniProtKB">
        <authorList>
            <consortium name="RefSeq"/>
        </authorList>
    </citation>
    <scope>IDENTIFICATION</scope>
    <source>
        <tissue evidence="7">Whole organism</tissue>
    </source>
</reference>
<evidence type="ECO:0000256" key="3">
    <source>
        <dbReference type="SAM" id="Coils"/>
    </source>
</evidence>
<dbReference type="PANTHER" id="PTHR46669:SF2">
    <property type="entry name" value="EG:BACN32G11.3 PROTEIN"/>
    <property type="match status" value="1"/>
</dbReference>
<keyword evidence="1" id="KW-0677">Repeat</keyword>
<protein>
    <submittedName>
        <fullName evidence="7">Leucine-rich PPR motif-containing protein, mitochondrial</fullName>
    </submittedName>
</protein>
<evidence type="ECO:0000313" key="7">
    <source>
        <dbReference type="RefSeq" id="XP_017869575.1"/>
    </source>
</evidence>
<feature type="domain" description="Growth arrest-specific protein 8" evidence="4">
    <location>
        <begin position="219"/>
        <end position="418"/>
    </location>
</feature>
<dbReference type="GeneID" id="108618181"/>
<dbReference type="InterPro" id="IPR057027">
    <property type="entry name" value="TPR_mt"/>
</dbReference>
<accession>A0ABM1PQT9</accession>
<sequence>MSKKGKKGKKLPVLIDGVDTSAMTRDQLEAFSLRLKAEMDREREERNYFQLERDKIRTFWEITRQQLEEAKFELQQKDKEIEATQDLADIDTKHIMQQMKHLQFENHSKLGEVRAEAMTQLKVAQEHHLLQELELQTDKRQLRRIVRERIEMSDMQHRQLEAHYNQQLLEQRLQFESERKDNDRLHDEKMREQRNKLELFFNAQMFEVEERKNQQIKDLQDHHDLAFNDMKNYYNDITLNNLALIGSMKEQIEQLRRQADRSDRIAAEATTESRRLKEPLEHAKTHLKELQRKLEFYERDKLQLARLKKSNTILEKKVKSLMWESETLLLRNDALVSERANLKARFNEVIVELQQKTGLKNVLLERKIAALLREDEKRSIIMRRTIAACAPDFPGKLEAVEKTVSDVVDTKNQTIIDLRYELSKAWKAHDDLLETYECKLKQYGIPTDELGFEPIRERANKQLYICGPAGIVTENNTNSVFCRRACSLVLRFVFVKQFCVSSALAIAMLRTHLFQNVRLRFQLRRVAVGAAIAPPTARGCLHYATPMISRTTMPALQPLAYSYTTAATTPVARPASSNKKRVAKANDRGNTIASLDDLWTQLEQHYQQHNVLRQEHCERLLALLEGSPMGVQNTLTAEQLHFLLGACVPELLPVLSSRERGDLFRRLWAQLLKVEQPSMAHYHTQLQMLHENQLPLADHRALLAEIAAYNGAADASLYSALLDVAGASGNMRQATELLSDMRQRNFPLSERNFHALLLGHARSGDLPGVETVLSSMRAAGITPSASTQALCFVAYVENDELPRARDLLRQHAGSFNAPQLMQMLRAVLAQQQVDEQLMQQLVSQLPADYVNDIDVPPAINSLCIQMLYRDQAALMIQLVGMLPAPKFNEKQNIDGYAAYLLQELFRARTPLEQMLQFAFQLRQRGQNPRALEVLTELALRRQPSIALSCLEALNAAGEPLRPHYFWPLLLQQHKREGESGVLRVLGDMQRLGVECDEPTLRQYVLANLNQTLQQPVQALQQLDAVGVRPSQALVHVLSQLLQHLELQPALDLLQRYPTRLQLTTLLQPLATLAVHMRATKRFEAFAQLIQTLQQRSLQRQDDFVGALLLQMCGPQTRLRQEPASLLRFLHEMQRLQLHISPAAAESLLSLGSNSDVDTRESLAKTLQKMRNAELKLPADTVLAVGGFIKHPRDMSREELECHLIELEAKQLNTRGVLRRLLQLSVRDGHLERALELQAKCDALRVQTSAGMLAAIFDLHIKLKNLPRAQQSLQRLQTTYPGFLLDEHKLIDYAALLVEKGQLEEAKELLQQRAAQHKVNGGDYVIKNVWQLLTNVAKMAKDSASGSASTSPTLEMFNFLRKLGYCQTHNALLGPVLREWLYRGDMDGAVAEFQRLATRHNHTPLQFELLSLLVKLSNGDETELARFPGMTKESAQQHLVTVTSTVSRVHGAANMNSALLLALAESGTETQLRRLIINPEFRLNHDLLLKNCEHLGQEGAVRTLLRLARGVRGLQRTIDEQRIYDMLLSQFTKTNNYEGALDLYERLEADDELKVSQEFIRNLVKLLQLNNIEIPSSIAMRAQIR</sequence>
<feature type="coiled-coil region" evidence="3">
    <location>
        <begin position="1292"/>
        <end position="1319"/>
    </location>
</feature>
<evidence type="ECO:0000313" key="6">
    <source>
        <dbReference type="Proteomes" id="UP000694904"/>
    </source>
</evidence>
<feature type="coiled-coil region" evidence="3">
    <location>
        <begin position="245"/>
        <end position="317"/>
    </location>
</feature>
<dbReference type="Proteomes" id="UP000694904">
    <property type="component" value="Chromosome X"/>
</dbReference>
<evidence type="ECO:0000259" key="5">
    <source>
        <dbReference type="Pfam" id="PF23276"/>
    </source>
</evidence>
<evidence type="ECO:0000256" key="2">
    <source>
        <dbReference type="PROSITE-ProRule" id="PRU00708"/>
    </source>
</evidence>
<dbReference type="InterPro" id="IPR002885">
    <property type="entry name" value="PPR_rpt"/>
</dbReference>
<name>A0ABM1PQT9_DROAR</name>
<dbReference type="RefSeq" id="XP_017869575.1">
    <property type="nucleotide sequence ID" value="XM_018014086.1"/>
</dbReference>
<evidence type="ECO:0000259" key="4">
    <source>
        <dbReference type="Pfam" id="PF13851"/>
    </source>
</evidence>
<feature type="repeat" description="PPR" evidence="2">
    <location>
        <begin position="749"/>
        <end position="783"/>
    </location>
</feature>
<dbReference type="InterPro" id="IPR011990">
    <property type="entry name" value="TPR-like_helical_dom_sf"/>
</dbReference>
<evidence type="ECO:0000256" key="1">
    <source>
        <dbReference type="ARBA" id="ARBA00022737"/>
    </source>
</evidence>
<dbReference type="InterPro" id="IPR025593">
    <property type="entry name" value="GAS8_dom"/>
</dbReference>
<reference evidence="6" key="1">
    <citation type="journal article" date="1997" name="Nucleic Acids Res.">
        <title>tRNAscan-SE: a program for improved detection of transfer RNA genes in genomic sequence.</title>
        <authorList>
            <person name="Lowe T.M."/>
            <person name="Eddy S.R."/>
        </authorList>
    </citation>
    <scope>NUCLEOTIDE SEQUENCE [LARGE SCALE GENOMIC DNA]</scope>
</reference>
<organism evidence="6 7">
    <name type="scientific">Drosophila arizonae</name>
    <name type="common">Fruit fly</name>
    <dbReference type="NCBI Taxonomy" id="7263"/>
    <lineage>
        <taxon>Eukaryota</taxon>
        <taxon>Metazoa</taxon>
        <taxon>Ecdysozoa</taxon>
        <taxon>Arthropoda</taxon>
        <taxon>Hexapoda</taxon>
        <taxon>Insecta</taxon>
        <taxon>Pterygota</taxon>
        <taxon>Neoptera</taxon>
        <taxon>Endopterygota</taxon>
        <taxon>Diptera</taxon>
        <taxon>Brachycera</taxon>
        <taxon>Muscomorpha</taxon>
        <taxon>Ephydroidea</taxon>
        <taxon>Drosophilidae</taxon>
        <taxon>Drosophila</taxon>
    </lineage>
</organism>
<feature type="repeat" description="PPR" evidence="2">
    <location>
        <begin position="714"/>
        <end position="748"/>
    </location>
</feature>
<proteinExistence type="predicted"/>
<keyword evidence="3" id="KW-0175">Coiled coil</keyword>
<feature type="coiled-coil region" evidence="3">
    <location>
        <begin position="25"/>
        <end position="87"/>
    </location>
</feature>
<gene>
    <name evidence="7" type="primary">LOC108618181</name>
</gene>
<dbReference type="InterPro" id="IPR033490">
    <property type="entry name" value="LRP130"/>
</dbReference>
<dbReference type="Gene3D" id="1.25.40.10">
    <property type="entry name" value="Tetratricopeptide repeat domain"/>
    <property type="match status" value="1"/>
</dbReference>
<dbReference type="PANTHER" id="PTHR46669">
    <property type="entry name" value="LEUCINE-RICH PPR MOTIF-CONTAINING PROTEIN, MITOCHONDRIAL"/>
    <property type="match status" value="1"/>
</dbReference>
<dbReference type="Pfam" id="PF23276">
    <property type="entry name" value="TPR_24"/>
    <property type="match status" value="1"/>
</dbReference>
<dbReference type="PROSITE" id="PS51375">
    <property type="entry name" value="PPR"/>
    <property type="match status" value="2"/>
</dbReference>
<keyword evidence="6" id="KW-1185">Reference proteome</keyword>
<feature type="domain" description="Pentatricopeptide repeat-containing protein-mitochondrial" evidence="5">
    <location>
        <begin position="720"/>
        <end position="812"/>
    </location>
</feature>